<reference evidence="5" key="1">
    <citation type="journal article" date="2019" name="Int. J. Syst. Evol. Microbiol.">
        <title>The Global Catalogue of Microorganisms (GCM) 10K type strain sequencing project: providing services to taxonomists for standard genome sequencing and annotation.</title>
        <authorList>
            <consortium name="The Broad Institute Genomics Platform"/>
            <consortium name="The Broad Institute Genome Sequencing Center for Infectious Disease"/>
            <person name="Wu L."/>
            <person name="Ma J."/>
        </authorList>
    </citation>
    <scope>NUCLEOTIDE SEQUENCE [LARGE SCALE GENOMIC DNA]</scope>
    <source>
        <strain evidence="5">JCM 17388</strain>
    </source>
</reference>
<feature type="compositionally biased region" description="Gly residues" evidence="1">
    <location>
        <begin position="50"/>
        <end position="66"/>
    </location>
</feature>
<feature type="region of interest" description="Disordered" evidence="1">
    <location>
        <begin position="20"/>
        <end position="68"/>
    </location>
</feature>
<dbReference type="EMBL" id="BAABAQ010000001">
    <property type="protein sequence ID" value="GAA4182327.1"/>
    <property type="molecule type" value="Genomic_DNA"/>
</dbReference>
<feature type="chain" id="PRO_5047358723" evidence="2">
    <location>
        <begin position="21"/>
        <end position="430"/>
    </location>
</feature>
<evidence type="ECO:0000256" key="1">
    <source>
        <dbReference type="SAM" id="MobiDB-lite"/>
    </source>
</evidence>
<feature type="domain" description="Phytase-like" evidence="3">
    <location>
        <begin position="109"/>
        <end position="397"/>
    </location>
</feature>
<dbReference type="PANTHER" id="PTHR37957:SF1">
    <property type="entry name" value="PHYTASE-LIKE DOMAIN-CONTAINING PROTEIN"/>
    <property type="match status" value="1"/>
</dbReference>
<dbReference type="Pfam" id="PF13449">
    <property type="entry name" value="Phytase-like"/>
    <property type="match status" value="1"/>
</dbReference>
<keyword evidence="5" id="KW-1185">Reference proteome</keyword>
<sequence length="430" mass="46350">MTITIGAAVLALAVSAPAVADPGQPGSGLPAADNAGTQQADSQRTESGHPGSGHPGSGHSGSGHSGFGRATLTGFASLPALTFVPGSEPSGSKLGTAPINGVTPPFAGQPVQGFSGIVRRHDGTFDVLSDNGFGAKDNSADFLLRVHRVKPDFRREKVTVLGGFNLSDPDRRVSWPLTRPDRKLTGADFDVESIVRTVDGTYWIGDEFGPFLLHFSALGRLLEAPIPLPGVKAPENPFLNGEQPNLGRSKGFEGMARSVDGRTLYPLLEGTVTGDAAGTLRMNEFDLRRRSYTGRRWTYRLEGPDNAIGDMIAVDRYRFLVIERDNLQGDAAKTKRIYMVDTRHADLRKTLVADLLDLANPRGLGGFGETFRFPFQTIEDVVILDDRTLGVLDDNNFPSSAGRTPGKPDNNEFITVRLSRPLQADIRVYR</sequence>
<evidence type="ECO:0000313" key="4">
    <source>
        <dbReference type="EMBL" id="GAA4182327.1"/>
    </source>
</evidence>
<gene>
    <name evidence="4" type="ORF">GCM10022252_08100</name>
</gene>
<organism evidence="4 5">
    <name type="scientific">Streptosporangium oxazolinicum</name>
    <dbReference type="NCBI Taxonomy" id="909287"/>
    <lineage>
        <taxon>Bacteria</taxon>
        <taxon>Bacillati</taxon>
        <taxon>Actinomycetota</taxon>
        <taxon>Actinomycetes</taxon>
        <taxon>Streptosporangiales</taxon>
        <taxon>Streptosporangiaceae</taxon>
        <taxon>Streptosporangium</taxon>
    </lineage>
</organism>
<keyword evidence="2" id="KW-0732">Signal</keyword>
<dbReference type="RefSeq" id="WP_344915037.1">
    <property type="nucleotide sequence ID" value="NZ_BAABAQ010000001.1"/>
</dbReference>
<feature type="signal peptide" evidence="2">
    <location>
        <begin position="1"/>
        <end position="20"/>
    </location>
</feature>
<accession>A0ABP8ADU3</accession>
<protein>
    <submittedName>
        <fullName evidence="4">Esterase-like activity of phytase family protein</fullName>
    </submittedName>
</protein>
<comment type="caution">
    <text evidence="4">The sequence shown here is derived from an EMBL/GenBank/DDBJ whole genome shotgun (WGS) entry which is preliminary data.</text>
</comment>
<evidence type="ECO:0000313" key="5">
    <source>
        <dbReference type="Proteomes" id="UP001501251"/>
    </source>
</evidence>
<evidence type="ECO:0000259" key="3">
    <source>
        <dbReference type="Pfam" id="PF13449"/>
    </source>
</evidence>
<dbReference type="PANTHER" id="PTHR37957">
    <property type="entry name" value="BLR7070 PROTEIN"/>
    <property type="match status" value="1"/>
</dbReference>
<name>A0ABP8ADU3_9ACTN</name>
<proteinExistence type="predicted"/>
<dbReference type="InterPro" id="IPR027372">
    <property type="entry name" value="Phytase-like_dom"/>
</dbReference>
<dbReference type="Proteomes" id="UP001501251">
    <property type="component" value="Unassembled WGS sequence"/>
</dbReference>
<evidence type="ECO:0000256" key="2">
    <source>
        <dbReference type="SAM" id="SignalP"/>
    </source>
</evidence>